<dbReference type="AlphaFoldDB" id="A0A834SIY6"/>
<dbReference type="Proteomes" id="UP000634136">
    <property type="component" value="Unassembled WGS sequence"/>
</dbReference>
<evidence type="ECO:0000256" key="4">
    <source>
        <dbReference type="ARBA" id="ARBA00023242"/>
    </source>
</evidence>
<keyword evidence="2" id="KW-0805">Transcription regulation</keyword>
<evidence type="ECO:0000256" key="5">
    <source>
        <dbReference type="SAM" id="MobiDB-lite"/>
    </source>
</evidence>
<dbReference type="PROSITE" id="PS50888">
    <property type="entry name" value="BHLH"/>
    <property type="match status" value="1"/>
</dbReference>
<dbReference type="GO" id="GO:0046983">
    <property type="term" value="F:protein dimerization activity"/>
    <property type="evidence" value="ECO:0007669"/>
    <property type="project" value="InterPro"/>
</dbReference>
<dbReference type="GO" id="GO:0005634">
    <property type="term" value="C:nucleus"/>
    <property type="evidence" value="ECO:0007669"/>
    <property type="project" value="UniProtKB-SubCell"/>
</dbReference>
<dbReference type="GO" id="GO:0000976">
    <property type="term" value="F:transcription cis-regulatory region binding"/>
    <property type="evidence" value="ECO:0007669"/>
    <property type="project" value="UniProtKB-ARBA"/>
</dbReference>
<feature type="region of interest" description="Disordered" evidence="5">
    <location>
        <begin position="1"/>
        <end position="47"/>
    </location>
</feature>
<evidence type="ECO:0000313" key="7">
    <source>
        <dbReference type="EMBL" id="KAF7805043.1"/>
    </source>
</evidence>
<evidence type="ECO:0000259" key="6">
    <source>
        <dbReference type="PROSITE" id="PS50888"/>
    </source>
</evidence>
<keyword evidence="8" id="KW-1185">Reference proteome</keyword>
<dbReference type="EMBL" id="JAAIUW010000013">
    <property type="protein sequence ID" value="KAF7805043.1"/>
    <property type="molecule type" value="Genomic_DNA"/>
</dbReference>
<gene>
    <name evidence="7" type="ORF">G2W53_044154</name>
</gene>
<feature type="compositionally biased region" description="Basic and acidic residues" evidence="5">
    <location>
        <begin position="15"/>
        <end position="36"/>
    </location>
</feature>
<keyword evidence="4" id="KW-0539">Nucleus</keyword>
<reference evidence="7" key="1">
    <citation type="submission" date="2020-09" db="EMBL/GenBank/DDBJ databases">
        <title>Genome-Enabled Discovery of Anthraquinone Biosynthesis in Senna tora.</title>
        <authorList>
            <person name="Kang S.-H."/>
            <person name="Pandey R.P."/>
            <person name="Lee C.-M."/>
            <person name="Sim J.-S."/>
            <person name="Jeong J.-T."/>
            <person name="Choi B.-S."/>
            <person name="Jung M."/>
            <person name="Ginzburg D."/>
            <person name="Zhao K."/>
            <person name="Won S.Y."/>
            <person name="Oh T.-J."/>
            <person name="Yu Y."/>
            <person name="Kim N.-H."/>
            <person name="Lee O.R."/>
            <person name="Lee T.-H."/>
            <person name="Bashyal P."/>
            <person name="Kim T.-S."/>
            <person name="Lee W.-H."/>
            <person name="Kawkins C."/>
            <person name="Kim C.-K."/>
            <person name="Kim J.S."/>
            <person name="Ahn B.O."/>
            <person name="Rhee S.Y."/>
            <person name="Sohng J.K."/>
        </authorList>
    </citation>
    <scope>NUCLEOTIDE SEQUENCE</scope>
    <source>
        <tissue evidence="7">Leaf</tissue>
    </source>
</reference>
<dbReference type="InterPro" id="IPR059002">
    <property type="entry name" value="IBH1_N"/>
</dbReference>
<dbReference type="CDD" id="cd11444">
    <property type="entry name" value="bHLH_AtIBH1_like"/>
    <property type="match status" value="1"/>
</dbReference>
<dbReference type="InterPro" id="IPR044660">
    <property type="entry name" value="IBH1-like"/>
</dbReference>
<dbReference type="Pfam" id="PF26576">
    <property type="entry name" value="IBH1_N"/>
    <property type="match status" value="1"/>
</dbReference>
<dbReference type="GO" id="GO:0006355">
    <property type="term" value="P:regulation of DNA-templated transcription"/>
    <property type="evidence" value="ECO:0007669"/>
    <property type="project" value="InterPro"/>
</dbReference>
<proteinExistence type="predicted"/>
<comment type="caution">
    <text evidence="7">The sequence shown here is derived from an EMBL/GenBank/DDBJ whole genome shotgun (WGS) entry which is preliminary data.</text>
</comment>
<protein>
    <submittedName>
        <fullName evidence="7">Transcription factor bHLH149</fullName>
    </submittedName>
</protein>
<keyword evidence="3" id="KW-0804">Transcription</keyword>
<evidence type="ECO:0000313" key="8">
    <source>
        <dbReference type="Proteomes" id="UP000634136"/>
    </source>
</evidence>
<feature type="domain" description="BHLH" evidence="6">
    <location>
        <begin position="125"/>
        <end position="174"/>
    </location>
</feature>
<organism evidence="7 8">
    <name type="scientific">Senna tora</name>
    <dbReference type="NCBI Taxonomy" id="362788"/>
    <lineage>
        <taxon>Eukaryota</taxon>
        <taxon>Viridiplantae</taxon>
        <taxon>Streptophyta</taxon>
        <taxon>Embryophyta</taxon>
        <taxon>Tracheophyta</taxon>
        <taxon>Spermatophyta</taxon>
        <taxon>Magnoliopsida</taxon>
        <taxon>eudicotyledons</taxon>
        <taxon>Gunneridae</taxon>
        <taxon>Pentapetalae</taxon>
        <taxon>rosids</taxon>
        <taxon>fabids</taxon>
        <taxon>Fabales</taxon>
        <taxon>Fabaceae</taxon>
        <taxon>Caesalpinioideae</taxon>
        <taxon>Cassia clade</taxon>
        <taxon>Senna</taxon>
    </lineage>
</organism>
<dbReference type="InterPro" id="IPR036638">
    <property type="entry name" value="HLH_DNA-bd_sf"/>
</dbReference>
<dbReference type="InterPro" id="IPR011598">
    <property type="entry name" value="bHLH_dom"/>
</dbReference>
<dbReference type="PANTHER" id="PTHR33124:SF46">
    <property type="entry name" value="TRANSCRIPTION FACTOR BHLH150"/>
    <property type="match status" value="1"/>
</dbReference>
<name>A0A834SIY6_9FABA</name>
<evidence type="ECO:0000256" key="3">
    <source>
        <dbReference type="ARBA" id="ARBA00023163"/>
    </source>
</evidence>
<dbReference type="OrthoDB" id="1647165at2759"/>
<sequence>MASLESIVDSSSVDTHQEGNQRKRRKIGDDAMKDENSLTPIPWRSETEQRNYSSKLVEALRHVLRRSPPATAKPSRGREVRDIADRVLAVTAKGRTRWSRAILAAPFRRRKFQRQHKKVKKAANGLKKPEVRRERRQLPAVQKKARVLSRLVPGCRKVSFPSLLEETTDYISALEMQVRTMTALTELLAGGTPADRLGWARP</sequence>
<dbReference type="PANTHER" id="PTHR33124">
    <property type="entry name" value="TRANSCRIPTION FACTOR IBH1-LIKE 1"/>
    <property type="match status" value="1"/>
</dbReference>
<accession>A0A834SIY6</accession>
<evidence type="ECO:0000256" key="2">
    <source>
        <dbReference type="ARBA" id="ARBA00023015"/>
    </source>
</evidence>
<dbReference type="SUPFAM" id="SSF47459">
    <property type="entry name" value="HLH, helix-loop-helix DNA-binding domain"/>
    <property type="match status" value="1"/>
</dbReference>
<comment type="subcellular location">
    <subcellularLocation>
        <location evidence="1">Nucleus</location>
    </subcellularLocation>
</comment>
<dbReference type="InterPro" id="IPR044549">
    <property type="entry name" value="bHLH_AtIBH1-like"/>
</dbReference>
<evidence type="ECO:0000256" key="1">
    <source>
        <dbReference type="ARBA" id="ARBA00004123"/>
    </source>
</evidence>